<keyword evidence="13" id="KW-1185">Reference proteome</keyword>
<dbReference type="Pfam" id="PF23559">
    <property type="entry name" value="WHD_DRP"/>
    <property type="match status" value="1"/>
</dbReference>
<evidence type="ECO:0000259" key="10">
    <source>
        <dbReference type="Pfam" id="PF00931"/>
    </source>
</evidence>
<dbReference type="InterPro" id="IPR058922">
    <property type="entry name" value="WHD_DRP"/>
</dbReference>
<keyword evidence="5" id="KW-0547">Nucleotide-binding</keyword>
<keyword evidence="3" id="KW-0433">Leucine-rich repeat</keyword>
<evidence type="ECO:0000256" key="9">
    <source>
        <dbReference type="ARBA" id="ARBA00023136"/>
    </source>
</evidence>
<keyword evidence="6" id="KW-0611">Plant defense</keyword>
<dbReference type="InterPro" id="IPR027417">
    <property type="entry name" value="P-loop_NTPase"/>
</dbReference>
<dbReference type="PANTHER" id="PTHR23155:SF1228">
    <property type="entry name" value="NB-ARC DOMAIN CONTAINING PROTEIN, EXPRESSED"/>
    <property type="match status" value="1"/>
</dbReference>
<dbReference type="EMBL" id="JAIVGD010000005">
    <property type="protein sequence ID" value="KAH0773472.1"/>
    <property type="molecule type" value="Genomic_DNA"/>
</dbReference>
<dbReference type="PANTHER" id="PTHR23155">
    <property type="entry name" value="DISEASE RESISTANCE PROTEIN RP"/>
    <property type="match status" value="1"/>
</dbReference>
<evidence type="ECO:0000313" key="12">
    <source>
        <dbReference type="EMBL" id="KAH0773472.1"/>
    </source>
</evidence>
<feature type="domain" description="Disease resistance protein winged helix" evidence="11">
    <location>
        <begin position="780"/>
        <end position="849"/>
    </location>
</feature>
<comment type="similarity">
    <text evidence="2">Belongs to the disease resistance NB-LRR family.</text>
</comment>
<evidence type="ECO:0000256" key="3">
    <source>
        <dbReference type="ARBA" id="ARBA00022614"/>
    </source>
</evidence>
<keyword evidence="9" id="KW-0472">Membrane</keyword>
<dbReference type="Gene3D" id="1.20.5.4130">
    <property type="match status" value="1"/>
</dbReference>
<dbReference type="PRINTS" id="PR00364">
    <property type="entry name" value="DISEASERSIST"/>
</dbReference>
<dbReference type="Pfam" id="PF00931">
    <property type="entry name" value="NB-ARC"/>
    <property type="match status" value="1"/>
</dbReference>
<evidence type="ECO:0000256" key="1">
    <source>
        <dbReference type="ARBA" id="ARBA00004170"/>
    </source>
</evidence>
<dbReference type="InterPro" id="IPR038005">
    <property type="entry name" value="RX-like_CC"/>
</dbReference>
<evidence type="ECO:0008006" key="14">
    <source>
        <dbReference type="Google" id="ProtNLM"/>
    </source>
</evidence>
<dbReference type="InterPro" id="IPR002182">
    <property type="entry name" value="NB-ARC"/>
</dbReference>
<evidence type="ECO:0000259" key="11">
    <source>
        <dbReference type="Pfam" id="PF23559"/>
    </source>
</evidence>
<dbReference type="InterPro" id="IPR032675">
    <property type="entry name" value="LRR_dom_sf"/>
</dbReference>
<dbReference type="CDD" id="cd14798">
    <property type="entry name" value="RX-CC_like"/>
    <property type="match status" value="1"/>
</dbReference>
<evidence type="ECO:0000256" key="4">
    <source>
        <dbReference type="ARBA" id="ARBA00022737"/>
    </source>
</evidence>
<evidence type="ECO:0000256" key="6">
    <source>
        <dbReference type="ARBA" id="ARBA00022821"/>
    </source>
</evidence>
<keyword evidence="8" id="KW-0175">Coiled coil</keyword>
<gene>
    <name evidence="12" type="ORF">KY290_010609</name>
</gene>
<evidence type="ECO:0000256" key="8">
    <source>
        <dbReference type="ARBA" id="ARBA00023054"/>
    </source>
</evidence>
<dbReference type="SUPFAM" id="SSF52058">
    <property type="entry name" value="L domain-like"/>
    <property type="match status" value="1"/>
</dbReference>
<organism evidence="12 13">
    <name type="scientific">Solanum tuberosum</name>
    <name type="common">Potato</name>
    <dbReference type="NCBI Taxonomy" id="4113"/>
    <lineage>
        <taxon>Eukaryota</taxon>
        <taxon>Viridiplantae</taxon>
        <taxon>Streptophyta</taxon>
        <taxon>Embryophyta</taxon>
        <taxon>Tracheophyta</taxon>
        <taxon>Spermatophyta</taxon>
        <taxon>Magnoliopsida</taxon>
        <taxon>eudicotyledons</taxon>
        <taxon>Gunneridae</taxon>
        <taxon>Pentapetalae</taxon>
        <taxon>asterids</taxon>
        <taxon>lamiids</taxon>
        <taxon>Solanales</taxon>
        <taxon>Solanaceae</taxon>
        <taxon>Solanoideae</taxon>
        <taxon>Solaneae</taxon>
        <taxon>Solanum</taxon>
    </lineage>
</organism>
<evidence type="ECO:0000256" key="2">
    <source>
        <dbReference type="ARBA" id="ARBA00008894"/>
    </source>
</evidence>
<dbReference type="Gene3D" id="1.10.8.430">
    <property type="entry name" value="Helical domain of apoptotic protease-activating factors"/>
    <property type="match status" value="1"/>
</dbReference>
<dbReference type="InterPro" id="IPR044974">
    <property type="entry name" value="Disease_R_plants"/>
</dbReference>
<evidence type="ECO:0000256" key="5">
    <source>
        <dbReference type="ARBA" id="ARBA00022741"/>
    </source>
</evidence>
<dbReference type="InterPro" id="IPR042197">
    <property type="entry name" value="Apaf_helical"/>
</dbReference>
<dbReference type="Proteomes" id="UP000826656">
    <property type="component" value="Unassembled WGS sequence"/>
</dbReference>
<dbReference type="Gene3D" id="3.80.10.10">
    <property type="entry name" value="Ribonuclease Inhibitor"/>
    <property type="match status" value="1"/>
</dbReference>
<keyword evidence="4" id="KW-0677">Repeat</keyword>
<proteinExistence type="inferred from homology"/>
<comment type="subcellular location">
    <subcellularLocation>
        <location evidence="1">Membrane</location>
        <topology evidence="1">Peripheral membrane protein</topology>
    </subcellularLocation>
</comment>
<evidence type="ECO:0000256" key="7">
    <source>
        <dbReference type="ARBA" id="ARBA00022840"/>
    </source>
</evidence>
<comment type="caution">
    <text evidence="12">The sequence shown here is derived from an EMBL/GenBank/DDBJ whole genome shotgun (WGS) entry which is preliminary data.</text>
</comment>
<protein>
    <recommendedName>
        <fullName evidence="14">Late blight resistance protein homolog R1A-3</fullName>
    </recommendedName>
</protein>
<evidence type="ECO:0000313" key="13">
    <source>
        <dbReference type="Proteomes" id="UP000826656"/>
    </source>
</evidence>
<sequence>MARNDIDNVLDHLRRILSVGYVNRVKIDQIETLEMELRFLQTFLKYSHVLWPNFLVKIKEKAALIVEMLQLIFGGIPDECRTNINVERLLSTLREFIEGNTSSRLNYELDDIYLLEYMDHLDKNLNDAPRYLVKSDPFLIKEIKMLQKTDRYLRQLIFIQKKIRFLRYLYDTIINGYIDHEKLNGLQTRIKFMAENVGHFCLALWVNNDEDDALNIESKPPYLLFLVVLVELEMKKNFLRELKASKYAKSRTFKDKKLPKGFSHHLHSVLMYLRQTKLKNFVADRNIDVAIEFLLVFLSDVPNQVMNGKRLNEVLAKIGVLVDEMLCVIQMLLAGSTIKDDASKIDLAMIQVLEKIKHLKAQVEERYKFLKYSPSNEFPTVGGLSFLDSLLRKLNEMLKSESSLDFLMRPHIGILEEDLSYLTSVFRDVTKGKHKHDEILKDLQRRNVNLAYEAEVSIDSILVQYNALWHLFCSLPAIIKEIKNIRVKVTEMRLKNLPLKTFSVVESSKHLRTQHSNLVNDEEIVGFENEAEELIDYLTRGTRELDVIPIVGMGGQGKTTIAKKLYNNDIIVSRFDVRAWCIISQTYKRRELLQDIFSQVTCSKDEGDRDDILADKLRKSLMGKRYLIVLDDMWDCMAWDDLKLSFPDVGNRSRIVVTTRLEEVGKQVKYHTDPYSLPFLPLDESCKLLRKKVFQKEDCPPELQDVSQAVAEKCKGLPLVIVLVAGIIKKRKTEESWWNEVKNSLLSYLGESEEYSLSTMQLSYDNLPDCLKPCLLYLGMFPEDAIIPVSKLISLWIAEDFVQNIESGRLIEEAAEGYLMDLISSNLVMVSERKYNGKVKHCQVHDVVLHFCLEKSREEKFMLAVKGHYSQLQPFQWNESRVSFSFSKELSKFASLGSKIRKPLHQHLRSLITTNRAESYGWNPIRKVSEVRLLKVLDLSSCGVRVLSSVTFKPLIHLKYLTVSTKEFDFHPEPHLPNLETLIVEGLSKFIVLPANFWKMKKLRHVEIGEAELDLKWENNKKEMFEESSKLENLSILRRVVIHEGDRVAVLLQRCPNLQQLDIIFSGDEDSAEICLKFESLTQLQMLRLSLLMSTRIDSVIPFIAGLPNLEYLQLSMTVQCQRQFRQSEEWCLGDITFHKLKFLKLVFLDISRWDASDESFPLLETLVISWCDNLEEIPLSFADIPTLKQIKLIWCDNKSLEASAVRIKDEVKDIEGCDRIDLIIK</sequence>
<keyword evidence="7" id="KW-0067">ATP-binding</keyword>
<name>A0ABQ7VY98_SOLTU</name>
<dbReference type="Gene3D" id="1.10.10.10">
    <property type="entry name" value="Winged helix-like DNA-binding domain superfamily/Winged helix DNA-binding domain"/>
    <property type="match status" value="1"/>
</dbReference>
<accession>A0ABQ7VY98</accession>
<dbReference type="Gene3D" id="3.40.50.300">
    <property type="entry name" value="P-loop containing nucleotide triphosphate hydrolases"/>
    <property type="match status" value="1"/>
</dbReference>
<feature type="domain" description="NB-ARC" evidence="10">
    <location>
        <begin position="528"/>
        <end position="698"/>
    </location>
</feature>
<dbReference type="InterPro" id="IPR036388">
    <property type="entry name" value="WH-like_DNA-bd_sf"/>
</dbReference>
<dbReference type="SUPFAM" id="SSF52540">
    <property type="entry name" value="P-loop containing nucleoside triphosphate hydrolases"/>
    <property type="match status" value="1"/>
</dbReference>
<reference evidence="12 13" key="1">
    <citation type="journal article" date="2021" name="bioRxiv">
        <title>Chromosome-scale and haplotype-resolved genome assembly of a tetraploid potato cultivar.</title>
        <authorList>
            <person name="Sun H."/>
            <person name="Jiao W.-B."/>
            <person name="Krause K."/>
            <person name="Campoy J.A."/>
            <person name="Goel M."/>
            <person name="Folz-Donahue K."/>
            <person name="Kukat C."/>
            <person name="Huettel B."/>
            <person name="Schneeberger K."/>
        </authorList>
    </citation>
    <scope>NUCLEOTIDE SEQUENCE [LARGE SCALE GENOMIC DNA]</scope>
    <source>
        <strain evidence="12">SolTubOtavaFocal</strain>
        <tissue evidence="12">Leaves</tissue>
    </source>
</reference>